<name>A0ABT6WT28_9ACTN</name>
<sequence length="46" mass="5473">MNLIDRIRHQRMISRQNRAIERAIAAAPTQAMRDEIAVITQRRWTN</sequence>
<gene>
    <name evidence="1" type="ORF">QLQ12_30175</name>
</gene>
<evidence type="ECO:0000313" key="1">
    <source>
        <dbReference type="EMBL" id="MDI6102894.1"/>
    </source>
</evidence>
<keyword evidence="2" id="KW-1185">Reference proteome</keyword>
<evidence type="ECO:0000313" key="2">
    <source>
        <dbReference type="Proteomes" id="UP001241758"/>
    </source>
</evidence>
<comment type="caution">
    <text evidence="1">The sequence shown here is derived from an EMBL/GenBank/DDBJ whole genome shotgun (WGS) entry which is preliminary data.</text>
</comment>
<dbReference type="RefSeq" id="WP_282763971.1">
    <property type="nucleotide sequence ID" value="NZ_JASCTH010000022.1"/>
</dbReference>
<organism evidence="1 2">
    <name type="scientific">Actinoplanes sandaracinus</name>
    <dbReference type="NCBI Taxonomy" id="3045177"/>
    <lineage>
        <taxon>Bacteria</taxon>
        <taxon>Bacillati</taxon>
        <taxon>Actinomycetota</taxon>
        <taxon>Actinomycetes</taxon>
        <taxon>Micromonosporales</taxon>
        <taxon>Micromonosporaceae</taxon>
        <taxon>Actinoplanes</taxon>
    </lineage>
</organism>
<proteinExistence type="predicted"/>
<dbReference type="EMBL" id="JASCTH010000022">
    <property type="protein sequence ID" value="MDI6102894.1"/>
    <property type="molecule type" value="Genomic_DNA"/>
</dbReference>
<reference evidence="1 2" key="1">
    <citation type="submission" date="2023-05" db="EMBL/GenBank/DDBJ databases">
        <title>Actinoplanes sp. NEAU-A12 genome sequencing.</title>
        <authorList>
            <person name="Wang Z.-S."/>
        </authorList>
    </citation>
    <scope>NUCLEOTIDE SEQUENCE [LARGE SCALE GENOMIC DNA]</scope>
    <source>
        <strain evidence="1 2">NEAU-A12</strain>
    </source>
</reference>
<dbReference type="Proteomes" id="UP001241758">
    <property type="component" value="Unassembled WGS sequence"/>
</dbReference>
<protein>
    <submittedName>
        <fullName evidence="1">Uncharacterized protein</fullName>
    </submittedName>
</protein>
<accession>A0ABT6WT28</accession>